<name>A0ABQ3EBJ9_9HYPH</name>
<evidence type="ECO:0000259" key="4">
    <source>
        <dbReference type="Pfam" id="PF00561"/>
    </source>
</evidence>
<proteinExistence type="inferred from homology"/>
<dbReference type="Pfam" id="PF00561">
    <property type="entry name" value="Abhydrolase_1"/>
    <property type="match status" value="1"/>
</dbReference>
<feature type="domain" description="AB hydrolase-1" evidence="4">
    <location>
        <begin position="130"/>
        <end position="395"/>
    </location>
</feature>
<keyword evidence="3" id="KW-1133">Transmembrane helix</keyword>
<dbReference type="Proteomes" id="UP000637980">
    <property type="component" value="Unassembled WGS sequence"/>
</dbReference>
<evidence type="ECO:0000256" key="1">
    <source>
        <dbReference type="ARBA" id="ARBA00010088"/>
    </source>
</evidence>
<keyword evidence="3" id="KW-0472">Membrane</keyword>
<dbReference type="EMBL" id="BMXE01000003">
    <property type="protein sequence ID" value="GHB29614.1"/>
    <property type="molecule type" value="Genomic_DNA"/>
</dbReference>
<sequence>MHPGAKFRKKCEARGNSIKYSPNTTNIAVHGNITIDRMGAHMIHWAPLQKGSVFMRVSGKTMLLSLVVFVGLLFVAGGSAIWWMMQQPMFKPGTVTQREDLKPVGINGDYWQVTPDVKLKTFSTGDGRNILFIHGGPGIPTMESAPGFDLLSDEYRINYYDQRGVGRSTRPFDRFPADNSTWTNIQLLESTLGIGQQLADIERIRQLLGDDKLILIGHSFGGLLASLYAAEFPDHVEKLVLLNPADLLVFPSDDYDMFANIRERLPERDHKAYDKWLRRYLDLAQIFKEDEASLQKLDTEFLPYFVEATGDTIIGAPPVPQELFGSWSTRAQFFGLGKRHDWTSNMSTITADTLIIHGGKDFQPIAVSETYLEAIPNAKLEEIPNAAHFPHFNNPEELAEQLRPFLNN</sequence>
<dbReference type="InterPro" id="IPR050266">
    <property type="entry name" value="AB_hydrolase_sf"/>
</dbReference>
<gene>
    <name evidence="5" type="ORF">GCM10007094_17450</name>
</gene>
<evidence type="ECO:0000313" key="5">
    <source>
        <dbReference type="EMBL" id="GHB29614.1"/>
    </source>
</evidence>
<dbReference type="PANTHER" id="PTHR43798">
    <property type="entry name" value="MONOACYLGLYCEROL LIPASE"/>
    <property type="match status" value="1"/>
</dbReference>
<organism evidence="5 6">
    <name type="scientific">Pseudovibrio japonicus</name>
    <dbReference type="NCBI Taxonomy" id="366534"/>
    <lineage>
        <taxon>Bacteria</taxon>
        <taxon>Pseudomonadati</taxon>
        <taxon>Pseudomonadota</taxon>
        <taxon>Alphaproteobacteria</taxon>
        <taxon>Hyphomicrobiales</taxon>
        <taxon>Stappiaceae</taxon>
        <taxon>Pseudovibrio</taxon>
    </lineage>
</organism>
<evidence type="ECO:0000256" key="3">
    <source>
        <dbReference type="SAM" id="Phobius"/>
    </source>
</evidence>
<accession>A0ABQ3EBJ9</accession>
<keyword evidence="3" id="KW-0812">Transmembrane</keyword>
<dbReference type="Gene3D" id="3.40.50.1820">
    <property type="entry name" value="alpha/beta hydrolase"/>
    <property type="match status" value="1"/>
</dbReference>
<keyword evidence="6" id="KW-1185">Reference proteome</keyword>
<dbReference type="InterPro" id="IPR002410">
    <property type="entry name" value="Peptidase_S33"/>
</dbReference>
<protein>
    <submittedName>
        <fullName evidence="5">Proline iminopeptidase</fullName>
    </submittedName>
</protein>
<dbReference type="SUPFAM" id="SSF53474">
    <property type="entry name" value="alpha/beta-Hydrolases"/>
    <property type="match status" value="1"/>
</dbReference>
<dbReference type="InterPro" id="IPR029058">
    <property type="entry name" value="AB_hydrolase_fold"/>
</dbReference>
<dbReference type="InterPro" id="IPR000073">
    <property type="entry name" value="AB_hydrolase_1"/>
</dbReference>
<feature type="transmembrane region" description="Helical" evidence="3">
    <location>
        <begin position="63"/>
        <end position="85"/>
    </location>
</feature>
<evidence type="ECO:0000256" key="2">
    <source>
        <dbReference type="ARBA" id="ARBA00022801"/>
    </source>
</evidence>
<keyword evidence="2" id="KW-0378">Hydrolase</keyword>
<dbReference type="PRINTS" id="PR00793">
    <property type="entry name" value="PROAMNOPTASE"/>
</dbReference>
<comment type="caution">
    <text evidence="5">The sequence shown here is derived from an EMBL/GenBank/DDBJ whole genome shotgun (WGS) entry which is preliminary data.</text>
</comment>
<comment type="similarity">
    <text evidence="1">Belongs to the peptidase S33 family.</text>
</comment>
<reference evidence="6" key="1">
    <citation type="journal article" date="2019" name="Int. J. Syst. Evol. Microbiol.">
        <title>The Global Catalogue of Microorganisms (GCM) 10K type strain sequencing project: providing services to taxonomists for standard genome sequencing and annotation.</title>
        <authorList>
            <consortium name="The Broad Institute Genomics Platform"/>
            <consortium name="The Broad Institute Genome Sequencing Center for Infectious Disease"/>
            <person name="Wu L."/>
            <person name="Ma J."/>
        </authorList>
    </citation>
    <scope>NUCLEOTIDE SEQUENCE [LARGE SCALE GENOMIC DNA]</scope>
    <source>
        <strain evidence="6">KCTC 12861</strain>
    </source>
</reference>
<evidence type="ECO:0000313" key="6">
    <source>
        <dbReference type="Proteomes" id="UP000637980"/>
    </source>
</evidence>